<dbReference type="Pfam" id="PF07715">
    <property type="entry name" value="Plug"/>
    <property type="match status" value="1"/>
</dbReference>
<keyword evidence="4 8" id="KW-0812">Transmembrane</keyword>
<feature type="signal peptide" evidence="9">
    <location>
        <begin position="1"/>
        <end position="24"/>
    </location>
</feature>
<dbReference type="PANTHER" id="PTHR30069">
    <property type="entry name" value="TONB-DEPENDENT OUTER MEMBRANE RECEPTOR"/>
    <property type="match status" value="1"/>
</dbReference>
<evidence type="ECO:0000313" key="11">
    <source>
        <dbReference type="EMBL" id="CVK18331.1"/>
    </source>
</evidence>
<comment type="similarity">
    <text evidence="8">Belongs to the TonB-dependent receptor family.</text>
</comment>
<evidence type="ECO:0000256" key="3">
    <source>
        <dbReference type="ARBA" id="ARBA00022452"/>
    </source>
</evidence>
<protein>
    <submittedName>
        <fullName evidence="11">Vitamin B12 transporter BtuB</fullName>
    </submittedName>
</protein>
<dbReference type="PANTHER" id="PTHR30069:SF29">
    <property type="entry name" value="HEMOGLOBIN AND HEMOGLOBIN-HAPTOGLOBIN-BINDING PROTEIN 1-RELATED"/>
    <property type="match status" value="1"/>
</dbReference>
<feature type="domain" description="TonB-dependent receptor plug" evidence="10">
    <location>
        <begin position="82"/>
        <end position="184"/>
    </location>
</feature>
<dbReference type="InterPro" id="IPR036942">
    <property type="entry name" value="Beta-barrel_TonB_sf"/>
</dbReference>
<evidence type="ECO:0000256" key="1">
    <source>
        <dbReference type="ARBA" id="ARBA00004571"/>
    </source>
</evidence>
<evidence type="ECO:0000256" key="2">
    <source>
        <dbReference type="ARBA" id="ARBA00022448"/>
    </source>
</evidence>
<keyword evidence="2 8" id="KW-0813">Transport</keyword>
<evidence type="ECO:0000256" key="5">
    <source>
        <dbReference type="ARBA" id="ARBA00022729"/>
    </source>
</evidence>
<evidence type="ECO:0000256" key="8">
    <source>
        <dbReference type="PROSITE-ProRule" id="PRU01360"/>
    </source>
</evidence>
<dbReference type="Proteomes" id="UP000245702">
    <property type="component" value="Unassembled WGS sequence"/>
</dbReference>
<dbReference type="InterPro" id="IPR039426">
    <property type="entry name" value="TonB-dep_rcpt-like"/>
</dbReference>
<feature type="chain" id="PRO_5046611199" evidence="9">
    <location>
        <begin position="25"/>
        <end position="877"/>
    </location>
</feature>
<keyword evidence="7 8" id="KW-0998">Cell outer membrane</keyword>
<dbReference type="EMBL" id="FCOW01000003">
    <property type="protein sequence ID" value="CVK18331.1"/>
    <property type="molecule type" value="Genomic_DNA"/>
</dbReference>
<keyword evidence="6 8" id="KW-0472">Membrane</keyword>
<dbReference type="PROSITE" id="PS52016">
    <property type="entry name" value="TONB_DEPENDENT_REC_3"/>
    <property type="match status" value="1"/>
</dbReference>
<keyword evidence="12" id="KW-1185">Reference proteome</keyword>
<keyword evidence="5 9" id="KW-0732">Signal</keyword>
<evidence type="ECO:0000256" key="7">
    <source>
        <dbReference type="ARBA" id="ARBA00023237"/>
    </source>
</evidence>
<comment type="subcellular location">
    <subcellularLocation>
        <location evidence="1 8">Cell outer membrane</location>
        <topology evidence="1 8">Multi-pass membrane protein</topology>
    </subcellularLocation>
</comment>
<evidence type="ECO:0000259" key="10">
    <source>
        <dbReference type="Pfam" id="PF07715"/>
    </source>
</evidence>
<evidence type="ECO:0000256" key="9">
    <source>
        <dbReference type="SAM" id="SignalP"/>
    </source>
</evidence>
<gene>
    <name evidence="11" type="primary">btuB_1</name>
    <name evidence="11" type="ORF">SSPH_00968</name>
</gene>
<proteinExistence type="inferred from homology"/>
<accession>A0ABM9VZM3</accession>
<evidence type="ECO:0000313" key="12">
    <source>
        <dbReference type="Proteomes" id="UP000245702"/>
    </source>
</evidence>
<dbReference type="InterPro" id="IPR037066">
    <property type="entry name" value="Plug_dom_sf"/>
</dbReference>
<dbReference type="Gene3D" id="2.40.170.20">
    <property type="entry name" value="TonB-dependent receptor, beta-barrel domain"/>
    <property type="match status" value="1"/>
</dbReference>
<name>A0ABM9VZM3_9FIRM</name>
<evidence type="ECO:0000256" key="6">
    <source>
        <dbReference type="ARBA" id="ARBA00023136"/>
    </source>
</evidence>
<sequence>MKQGKLSKKALALGVCCTLALGMAPGLPTPGSSGIVHAAEAGGEPSQETQDTVAADPGQAQEYALEAITVEAKRPDWESKLSPGTVTIIRPDDYKGEQKTLPELLKDVPGVHVRYVSGKGQYTTVTVRGSTAAQVGVFVDGVLSNLGGDAAVDISTIPISNVERIEVYRGYIPARFGGTYMGGVINIVTKKPDKANISAQIGKSSWGGTTAGLEITQPLGKGSLMIGINRDESDGDFRYKNPGSDAAYARFMPGVQADLANHINNLNSDLHRAGIDFSTAEEAIAAFNNPAVYDTLQTTYTDNYWKIFPPFFGFTSKADAIMKPPPFGWGGNEDAYNAAAKAALNGSKNSFLHSTAASIKQKNELSENATRWRRNNDYKNTDAIIKWQDDHWLVKGSWKKIDRGLPTPMYLTGDISESGYSGVDMPGLFERKRQELTSKDLLVGRRDMDGSLEWGWQFNYLDQDKRYSNPDHALENGGERALGKWSSYDSRRFGGAIDGTYKAGDNHMLEFLANWSKEKMDIDGNRMDKKDFEDGITNGERFRTYYEHTLFNLQLQDTITLNQTADFWLTPSIRYNYSKVMGKAIRQSNLSWMKPEDSQVSDKVTWQLAVKKQVDDHLTLRSTYGTYYRLLNLYEIAGDGAGIIPRPNDPARYPGQSIFPVPEEGTQWDLSAIWDGKLLGADSSRVQLTYFGRDSKNILQLYRFGLNFWSYTNATKGRANGVELQGDFHWDKWDMNLAGTYLHTKQHDKFNKPDSHTGDTYFGMPHLYAPEWEGSMRLTYRPDNRLAIFGELKYIDEMYCWQQQPEHVQSSLTTVGLGAKYKIDKDCQIIAGVNDLFNKGPEQTFTSITYIPGEKQDKLIEYPLQGRTYYVTLQYKY</sequence>
<dbReference type="InterPro" id="IPR012910">
    <property type="entry name" value="Plug_dom"/>
</dbReference>
<dbReference type="SUPFAM" id="SSF56935">
    <property type="entry name" value="Porins"/>
    <property type="match status" value="1"/>
</dbReference>
<organism evidence="11 12">
    <name type="scientific">Sporomusa sphaeroides DSM 2875</name>
    <dbReference type="NCBI Taxonomy" id="1337886"/>
    <lineage>
        <taxon>Bacteria</taxon>
        <taxon>Bacillati</taxon>
        <taxon>Bacillota</taxon>
        <taxon>Negativicutes</taxon>
        <taxon>Selenomonadales</taxon>
        <taxon>Sporomusaceae</taxon>
        <taxon>Sporomusa</taxon>
    </lineage>
</organism>
<dbReference type="Gene3D" id="2.170.130.10">
    <property type="entry name" value="TonB-dependent receptor, plug domain"/>
    <property type="match status" value="1"/>
</dbReference>
<evidence type="ECO:0000256" key="4">
    <source>
        <dbReference type="ARBA" id="ARBA00022692"/>
    </source>
</evidence>
<comment type="caution">
    <text evidence="11">The sequence shown here is derived from an EMBL/GenBank/DDBJ whole genome shotgun (WGS) entry which is preliminary data.</text>
</comment>
<keyword evidence="3 8" id="KW-1134">Transmembrane beta strand</keyword>
<reference evidence="11 12" key="1">
    <citation type="submission" date="2016-01" db="EMBL/GenBank/DDBJ databases">
        <authorList>
            <person name="Brown R."/>
        </authorList>
    </citation>
    <scope>NUCLEOTIDE SEQUENCE [LARGE SCALE GENOMIC DNA]</scope>
    <source>
        <strain evidence="11">Sporomusa sphaeroides DSM 2875</strain>
    </source>
</reference>